<keyword evidence="2" id="KW-1185">Reference proteome</keyword>
<evidence type="ECO:0000313" key="2">
    <source>
        <dbReference type="Proteomes" id="UP000652153"/>
    </source>
</evidence>
<evidence type="ECO:0000313" key="1">
    <source>
        <dbReference type="EMBL" id="GGH46174.1"/>
    </source>
</evidence>
<comment type="caution">
    <text evidence="1">The sequence shown here is derived from an EMBL/GenBank/DDBJ whole genome shotgun (WGS) entry which is preliminary data.</text>
</comment>
<sequence>MAPTIKQLAKQVVKAAKEHGFVVQRYDAYSTQSVYLKLDYGVSNSIRISNHAGKKHLAYRFNLLTDITESYKQQGTHQRNFYCHEDVQLLINDIVRHRQAQIERYGRESYERLMEKNKHANADARGFWQQAKLV</sequence>
<organism evidence="1 2">
    <name type="scientific">Paenibacillus silvae</name>
    <dbReference type="NCBI Taxonomy" id="1325358"/>
    <lineage>
        <taxon>Bacteria</taxon>
        <taxon>Bacillati</taxon>
        <taxon>Bacillota</taxon>
        <taxon>Bacilli</taxon>
        <taxon>Bacillales</taxon>
        <taxon>Paenibacillaceae</taxon>
        <taxon>Paenibacillus</taxon>
    </lineage>
</organism>
<accession>A0ABQ1Z3C5</accession>
<protein>
    <recommendedName>
        <fullName evidence="3">Large polyvalent protein-associated domain-containing protein</fullName>
    </recommendedName>
</protein>
<dbReference type="Proteomes" id="UP000652153">
    <property type="component" value="Unassembled WGS sequence"/>
</dbReference>
<name>A0ABQ1Z3C5_9BACL</name>
<gene>
    <name evidence="1" type="ORF">GCM10008014_08660</name>
</gene>
<dbReference type="RefSeq" id="WP_229729644.1">
    <property type="nucleotide sequence ID" value="NZ_BMFU01000001.1"/>
</dbReference>
<evidence type="ECO:0008006" key="3">
    <source>
        <dbReference type="Google" id="ProtNLM"/>
    </source>
</evidence>
<dbReference type="EMBL" id="BMFU01000001">
    <property type="protein sequence ID" value="GGH46174.1"/>
    <property type="molecule type" value="Genomic_DNA"/>
</dbReference>
<proteinExistence type="predicted"/>
<reference evidence="2" key="1">
    <citation type="journal article" date="2019" name="Int. J. Syst. Evol. Microbiol.">
        <title>The Global Catalogue of Microorganisms (GCM) 10K type strain sequencing project: providing services to taxonomists for standard genome sequencing and annotation.</title>
        <authorList>
            <consortium name="The Broad Institute Genomics Platform"/>
            <consortium name="The Broad Institute Genome Sequencing Center for Infectious Disease"/>
            <person name="Wu L."/>
            <person name="Ma J."/>
        </authorList>
    </citation>
    <scope>NUCLEOTIDE SEQUENCE [LARGE SCALE GENOMIC DNA]</scope>
    <source>
        <strain evidence="2">CGMCC 1.12770</strain>
    </source>
</reference>